<sequence>MNIKEIWKAANPKGHLLTAISFLIPIVCGAGFIIAIGMGFGGTVQDTLVSGQFDLWQAFATMGG</sequence>
<keyword evidence="1" id="KW-1133">Transmembrane helix</keyword>
<keyword evidence="1" id="KW-0472">Membrane</keyword>
<feature type="transmembrane region" description="Helical" evidence="1">
    <location>
        <begin position="16"/>
        <end position="40"/>
    </location>
</feature>
<keyword evidence="1" id="KW-0812">Transmembrane</keyword>
<evidence type="ECO:0000256" key="1">
    <source>
        <dbReference type="SAM" id="Phobius"/>
    </source>
</evidence>
<evidence type="ECO:0000313" key="3">
    <source>
        <dbReference type="Proteomes" id="UP000267858"/>
    </source>
</evidence>
<dbReference type="Proteomes" id="UP000267858">
    <property type="component" value="Chromosome"/>
</dbReference>
<name>A0A6D2GC66_SALER</name>
<dbReference type="AlphaFoldDB" id="A0A6D2GC66"/>
<protein>
    <submittedName>
        <fullName evidence="2">PTS family membrane transport protein, component IIBC</fullName>
    </submittedName>
</protein>
<accession>A0A6D2GC66</accession>
<evidence type="ECO:0000313" key="2">
    <source>
        <dbReference type="EMBL" id="VEA05832.1"/>
    </source>
</evidence>
<proteinExistence type="predicted"/>
<gene>
    <name evidence="2" type="ORF">NCTC5773_03919</name>
</gene>
<organism evidence="2 3">
    <name type="scientific">Salmonella enterica subsp. salamae</name>
    <dbReference type="NCBI Taxonomy" id="59202"/>
    <lineage>
        <taxon>Bacteria</taxon>
        <taxon>Pseudomonadati</taxon>
        <taxon>Pseudomonadota</taxon>
        <taxon>Gammaproteobacteria</taxon>
        <taxon>Enterobacterales</taxon>
        <taxon>Enterobacteriaceae</taxon>
        <taxon>Salmonella</taxon>
    </lineage>
</organism>
<dbReference type="EMBL" id="LR134141">
    <property type="protein sequence ID" value="VEA05832.1"/>
    <property type="molecule type" value="Genomic_DNA"/>
</dbReference>
<reference evidence="2 3" key="1">
    <citation type="submission" date="2018-12" db="EMBL/GenBank/DDBJ databases">
        <authorList>
            <consortium name="Pathogen Informatics"/>
        </authorList>
    </citation>
    <scope>NUCLEOTIDE SEQUENCE [LARGE SCALE GENOMIC DNA]</scope>
    <source>
        <strain evidence="2 3">NCTC5773</strain>
    </source>
</reference>